<evidence type="ECO:0000313" key="2">
    <source>
        <dbReference type="Proteomes" id="UP000637695"/>
    </source>
</evidence>
<comment type="caution">
    <text evidence="1">The sequence shown here is derived from an EMBL/GenBank/DDBJ whole genome shotgun (WGS) entry which is preliminary data.</text>
</comment>
<name>A0A917K706_9BACL</name>
<gene>
    <name evidence="1" type="ORF">GCM10010885_06930</name>
</gene>
<proteinExistence type="predicted"/>
<reference evidence="1" key="2">
    <citation type="submission" date="2020-09" db="EMBL/GenBank/DDBJ databases">
        <authorList>
            <person name="Sun Q."/>
            <person name="Ohkuma M."/>
        </authorList>
    </citation>
    <scope>NUCLEOTIDE SEQUENCE</scope>
    <source>
        <strain evidence="1">JCM 18487</strain>
    </source>
</reference>
<sequence length="270" mass="28964">MLHRTFALAVLAGGLVIAVTLTVNHGKEFSAIAAVPRIAMASFAGGSHAAAKSIQPALHSGYVTGTIVGLNFAPIGSPQSFLWLRRMWLRVDRNGGSQVENPDPNLPFRVGEVIAVKFTKPIPPGIITPRVGDMVGVGYTADASAFMAKTPVVTGEWDKYVGGLSWIWLTEPVSGQVVRPGERLHIAGFVPDPSLWGKFVHIDLLAGFLKVSNPWMQAQIQIGKDGVVEADVQLPAGRLPHLHGRAITLEMQPELRQGPTARWLLLPGQG</sequence>
<evidence type="ECO:0000313" key="1">
    <source>
        <dbReference type="EMBL" id="GGJ00299.1"/>
    </source>
</evidence>
<organism evidence="1 2">
    <name type="scientific">Alicyclobacillus cellulosilyticus</name>
    <dbReference type="NCBI Taxonomy" id="1003997"/>
    <lineage>
        <taxon>Bacteria</taxon>
        <taxon>Bacillati</taxon>
        <taxon>Bacillota</taxon>
        <taxon>Bacilli</taxon>
        <taxon>Bacillales</taxon>
        <taxon>Alicyclobacillaceae</taxon>
        <taxon>Alicyclobacillus</taxon>
    </lineage>
</organism>
<accession>A0A917K706</accession>
<dbReference type="EMBL" id="BMOY01000007">
    <property type="protein sequence ID" value="GGJ00299.1"/>
    <property type="molecule type" value="Genomic_DNA"/>
</dbReference>
<dbReference type="RefSeq" id="WP_188881171.1">
    <property type="nucleotide sequence ID" value="NZ_BMOY01000007.1"/>
</dbReference>
<keyword evidence="2" id="KW-1185">Reference proteome</keyword>
<dbReference type="AlphaFoldDB" id="A0A917K706"/>
<dbReference type="Proteomes" id="UP000637695">
    <property type="component" value="Unassembled WGS sequence"/>
</dbReference>
<reference evidence="1" key="1">
    <citation type="journal article" date="2014" name="Int. J. Syst. Evol. Microbiol.">
        <title>Complete genome sequence of Corynebacterium casei LMG S-19264T (=DSM 44701T), isolated from a smear-ripened cheese.</title>
        <authorList>
            <consortium name="US DOE Joint Genome Institute (JGI-PGF)"/>
            <person name="Walter F."/>
            <person name="Albersmeier A."/>
            <person name="Kalinowski J."/>
            <person name="Ruckert C."/>
        </authorList>
    </citation>
    <scope>NUCLEOTIDE SEQUENCE</scope>
    <source>
        <strain evidence="1">JCM 18487</strain>
    </source>
</reference>
<protein>
    <submittedName>
        <fullName evidence="1">Uncharacterized protein</fullName>
    </submittedName>
</protein>